<dbReference type="STRING" id="1611254.A0A2G5VVF9"/>
<gene>
    <name evidence="4" type="primary">Cnig_chr_I.g915</name>
    <name evidence="4" type="ORF">B9Z55_000915</name>
</gene>
<organism evidence="4 5">
    <name type="scientific">Caenorhabditis nigoni</name>
    <dbReference type="NCBI Taxonomy" id="1611254"/>
    <lineage>
        <taxon>Eukaryota</taxon>
        <taxon>Metazoa</taxon>
        <taxon>Ecdysozoa</taxon>
        <taxon>Nematoda</taxon>
        <taxon>Chromadorea</taxon>
        <taxon>Rhabditida</taxon>
        <taxon>Rhabditina</taxon>
        <taxon>Rhabditomorpha</taxon>
        <taxon>Rhabditoidea</taxon>
        <taxon>Rhabditidae</taxon>
        <taxon>Peloderinae</taxon>
        <taxon>Caenorhabditis</taxon>
    </lineage>
</organism>
<protein>
    <recommendedName>
        <fullName evidence="3">Reverse transcriptase domain-containing protein</fullName>
    </recommendedName>
</protein>
<sequence length="412" mass="47843">MRRIQCTPLWTLPVDFIKFQENHCKRTAFASFMGVYEFIRMPMGLKGSPGTFQRVIYSMLKPLKAKIFCYMDDLILTSRTPEEHIRDQNWSQSGQYLMRPTQMWQLYLGRVLAIANYNLNTKKTNLDFVWARRQEDQERREREELQRLLEQDRRLENQNNLELVPYKSEIVRRFRELIIPKDSPLRELPEFRGLGPSTSTLEIPKSNPEIRLSDKELKEFLKRCEQRTPPKPEFRSPDYQTPAEQFQAPITSNQAAKSTPKGRKVHFRARSTPRERSLFGNFLRVFGKKLGFETPRGAPASSSTEDSSTSTEPESTTPPKFEKKSKNESKQEAPEGSSTENEDHQRKSAKMSLADDLKWEGPTTEEPDAARALKYLAGMIPKFSEGNSAKLRNWIVEFRSALHRLKKLTTSS</sequence>
<feature type="region of interest" description="Disordered" evidence="2">
    <location>
        <begin position="247"/>
        <end position="272"/>
    </location>
</feature>
<dbReference type="InterPro" id="IPR053134">
    <property type="entry name" value="RNA-dir_DNA_polymerase"/>
</dbReference>
<dbReference type="Gene3D" id="3.10.10.10">
    <property type="entry name" value="HIV Type 1 Reverse Transcriptase, subunit A, domain 1"/>
    <property type="match status" value="1"/>
</dbReference>
<proteinExistence type="predicted"/>
<evidence type="ECO:0000256" key="2">
    <source>
        <dbReference type="SAM" id="MobiDB-lite"/>
    </source>
</evidence>
<dbReference type="InterPro" id="IPR000477">
    <property type="entry name" value="RT_dom"/>
</dbReference>
<feature type="region of interest" description="Disordered" evidence="2">
    <location>
        <begin position="292"/>
        <end position="366"/>
    </location>
</feature>
<feature type="compositionally biased region" description="Basic and acidic residues" evidence="2">
    <location>
        <begin position="320"/>
        <end position="333"/>
    </location>
</feature>
<dbReference type="Gene3D" id="3.30.70.270">
    <property type="match status" value="1"/>
</dbReference>
<dbReference type="InterPro" id="IPR043128">
    <property type="entry name" value="Rev_trsase/Diguanyl_cyclase"/>
</dbReference>
<dbReference type="SUPFAM" id="SSF56672">
    <property type="entry name" value="DNA/RNA polymerases"/>
    <property type="match status" value="1"/>
</dbReference>
<comment type="caution">
    <text evidence="4">The sequence shown here is derived from an EMBL/GenBank/DDBJ whole genome shotgun (WGS) entry which is preliminary data.</text>
</comment>
<feature type="compositionally biased region" description="Basic residues" evidence="2">
    <location>
        <begin position="260"/>
        <end position="271"/>
    </location>
</feature>
<dbReference type="PANTHER" id="PTHR24559">
    <property type="entry name" value="TRANSPOSON TY3-I GAG-POL POLYPROTEIN"/>
    <property type="match status" value="1"/>
</dbReference>
<name>A0A2G5VVF9_9PELO</name>
<dbReference type="OrthoDB" id="5865526at2759"/>
<feature type="domain" description="Reverse transcriptase" evidence="3">
    <location>
        <begin position="31"/>
        <end position="87"/>
    </location>
</feature>
<keyword evidence="5" id="KW-1185">Reference proteome</keyword>
<reference evidence="5" key="1">
    <citation type="submission" date="2017-10" db="EMBL/GenBank/DDBJ databases">
        <title>Rapid genome shrinkage in a self-fertile nematode reveals novel sperm competition proteins.</title>
        <authorList>
            <person name="Yin D."/>
            <person name="Schwarz E.M."/>
            <person name="Thomas C.G."/>
            <person name="Felde R.L."/>
            <person name="Korf I.F."/>
            <person name="Cutter A.D."/>
            <person name="Schartner C.M."/>
            <person name="Ralston E.J."/>
            <person name="Meyer B.J."/>
            <person name="Haag E.S."/>
        </authorList>
    </citation>
    <scope>NUCLEOTIDE SEQUENCE [LARGE SCALE GENOMIC DNA]</scope>
    <source>
        <strain evidence="5">JU1422</strain>
    </source>
</reference>
<evidence type="ECO:0000259" key="3">
    <source>
        <dbReference type="Pfam" id="PF00078"/>
    </source>
</evidence>
<dbReference type="AlphaFoldDB" id="A0A2G5VVF9"/>
<feature type="compositionally biased region" description="Low complexity" evidence="2">
    <location>
        <begin position="301"/>
        <end position="319"/>
    </location>
</feature>
<feature type="compositionally biased region" description="Polar residues" evidence="2">
    <location>
        <begin position="247"/>
        <end position="257"/>
    </location>
</feature>
<keyword evidence="1" id="KW-0175">Coiled coil</keyword>
<feature type="coiled-coil region" evidence="1">
    <location>
        <begin position="131"/>
        <end position="158"/>
    </location>
</feature>
<dbReference type="PANTHER" id="PTHR24559:SF444">
    <property type="entry name" value="REVERSE TRANSCRIPTASE DOMAIN-CONTAINING PROTEIN"/>
    <property type="match status" value="1"/>
</dbReference>
<accession>A0A2G5VVF9</accession>
<dbReference type="InterPro" id="IPR043502">
    <property type="entry name" value="DNA/RNA_pol_sf"/>
</dbReference>
<evidence type="ECO:0000256" key="1">
    <source>
        <dbReference type="SAM" id="Coils"/>
    </source>
</evidence>
<evidence type="ECO:0000313" key="5">
    <source>
        <dbReference type="Proteomes" id="UP000230233"/>
    </source>
</evidence>
<dbReference type="Pfam" id="PF00078">
    <property type="entry name" value="RVT_1"/>
    <property type="match status" value="1"/>
</dbReference>
<dbReference type="EMBL" id="PDUG01000001">
    <property type="protein sequence ID" value="PIC55789.1"/>
    <property type="molecule type" value="Genomic_DNA"/>
</dbReference>
<evidence type="ECO:0000313" key="4">
    <source>
        <dbReference type="EMBL" id="PIC55789.1"/>
    </source>
</evidence>
<dbReference type="Proteomes" id="UP000230233">
    <property type="component" value="Chromosome I"/>
</dbReference>